<evidence type="ECO:0000256" key="1">
    <source>
        <dbReference type="SAM" id="MobiDB-lite"/>
    </source>
</evidence>
<dbReference type="AlphaFoldDB" id="A0A8J4FMS9"/>
<feature type="region of interest" description="Disordered" evidence="1">
    <location>
        <begin position="1"/>
        <end position="20"/>
    </location>
</feature>
<keyword evidence="3" id="KW-1185">Reference proteome</keyword>
<name>A0A8J4FMS9_9CHLO</name>
<organism evidence="2 3">
    <name type="scientific">Volvox reticuliferus</name>
    <dbReference type="NCBI Taxonomy" id="1737510"/>
    <lineage>
        <taxon>Eukaryota</taxon>
        <taxon>Viridiplantae</taxon>
        <taxon>Chlorophyta</taxon>
        <taxon>core chlorophytes</taxon>
        <taxon>Chlorophyceae</taxon>
        <taxon>CS clade</taxon>
        <taxon>Chlamydomonadales</taxon>
        <taxon>Volvocaceae</taxon>
        <taxon>Volvox</taxon>
    </lineage>
</organism>
<protein>
    <submittedName>
        <fullName evidence="2">Uncharacterized protein</fullName>
    </submittedName>
</protein>
<reference evidence="2" key="1">
    <citation type="journal article" date="2021" name="Proc. Natl. Acad. Sci. U.S.A.">
        <title>Three genomes in the algal genus Volvox reveal the fate of a haploid sex-determining region after a transition to homothallism.</title>
        <authorList>
            <person name="Yamamoto K."/>
            <person name="Hamaji T."/>
            <person name="Kawai-Toyooka H."/>
            <person name="Matsuzaki R."/>
            <person name="Takahashi F."/>
            <person name="Nishimura Y."/>
            <person name="Kawachi M."/>
            <person name="Noguchi H."/>
            <person name="Minakuchi Y."/>
            <person name="Umen J.G."/>
            <person name="Toyoda A."/>
            <person name="Nozaki H."/>
        </authorList>
    </citation>
    <scope>NUCLEOTIDE SEQUENCE</scope>
    <source>
        <strain evidence="2">NIES-3786</strain>
    </source>
</reference>
<evidence type="ECO:0000313" key="2">
    <source>
        <dbReference type="EMBL" id="GIL82715.1"/>
    </source>
</evidence>
<dbReference type="EMBL" id="BNCP01000025">
    <property type="protein sequence ID" value="GIL82715.1"/>
    <property type="molecule type" value="Genomic_DNA"/>
</dbReference>
<dbReference type="Proteomes" id="UP000747110">
    <property type="component" value="Unassembled WGS sequence"/>
</dbReference>
<gene>
    <name evidence="2" type="ORF">Vretifemale_11558</name>
</gene>
<comment type="caution">
    <text evidence="2">The sequence shown here is derived from an EMBL/GenBank/DDBJ whole genome shotgun (WGS) entry which is preliminary data.</text>
</comment>
<sequence length="99" mass="10971">MGEMPMAVVSGRDGRMNEKRYERRTGEHVWPKYVILSTYPFGSFCLPGICASSGQEYTGQRGEDRFMGVPVLICPAFTMPTSSAAASHPPIHIHNVRVL</sequence>
<evidence type="ECO:0000313" key="3">
    <source>
        <dbReference type="Proteomes" id="UP000747110"/>
    </source>
</evidence>
<proteinExistence type="predicted"/>
<accession>A0A8J4FMS9</accession>